<dbReference type="Proteomes" id="UP000030129">
    <property type="component" value="Unassembled WGS sequence"/>
</dbReference>
<accession>A0A0A2LL00</accession>
<evidence type="ECO:0000313" key="1">
    <source>
        <dbReference type="EMBL" id="KGO79956.1"/>
    </source>
</evidence>
<name>A0A0A2LL00_9FLAO</name>
<gene>
    <name evidence="1" type="ORF">Q763_12190</name>
</gene>
<dbReference type="RefSeq" id="WP_035134561.1">
    <property type="nucleotide sequence ID" value="NZ_JRLV01000014.1"/>
</dbReference>
<organism evidence="1 2">
    <name type="scientific">Flavobacterium beibuense F44-8</name>
    <dbReference type="NCBI Taxonomy" id="1406840"/>
    <lineage>
        <taxon>Bacteria</taxon>
        <taxon>Pseudomonadati</taxon>
        <taxon>Bacteroidota</taxon>
        <taxon>Flavobacteriia</taxon>
        <taxon>Flavobacteriales</taxon>
        <taxon>Flavobacteriaceae</taxon>
        <taxon>Flavobacterium</taxon>
    </lineage>
</organism>
<keyword evidence="2" id="KW-1185">Reference proteome</keyword>
<protein>
    <submittedName>
        <fullName evidence="1">Uncharacterized protein</fullName>
    </submittedName>
</protein>
<dbReference type="EMBL" id="JRLV01000014">
    <property type="protein sequence ID" value="KGO79956.1"/>
    <property type="molecule type" value="Genomic_DNA"/>
</dbReference>
<evidence type="ECO:0000313" key="2">
    <source>
        <dbReference type="Proteomes" id="UP000030129"/>
    </source>
</evidence>
<proteinExistence type="predicted"/>
<reference evidence="1 2" key="1">
    <citation type="submission" date="2013-09" db="EMBL/GenBank/DDBJ databases">
        <authorList>
            <person name="Zeng Z."/>
            <person name="Chen C."/>
        </authorList>
    </citation>
    <scope>NUCLEOTIDE SEQUENCE [LARGE SCALE GENOMIC DNA]</scope>
    <source>
        <strain evidence="1 2">F44-8</strain>
    </source>
</reference>
<comment type="caution">
    <text evidence="1">The sequence shown here is derived from an EMBL/GenBank/DDBJ whole genome shotgun (WGS) entry which is preliminary data.</text>
</comment>
<dbReference type="AlphaFoldDB" id="A0A0A2LL00"/>
<sequence length="92" mass="10610">MITKEEAHDILKKYLGKKRRDYVTISPVNEIQLKENKKILYGDHESEYLTVYIAGYSTLWGVEERGVVVYIAAETGDVLYSLSSHGWVEELE</sequence>